<sequence length="128" mass="14043">MAIPWLSALKVIPWGDVISHAPNVLEKARELMDRKRAEATPQPMATPNAHDDVPSLGELKNRLLAANMQLDELQQRHTQLTHTVRELAEQNAGLVAAVSGLRQTLRLMVGGLVLAFVGLGAVVFSRFF</sequence>
<keyword evidence="3" id="KW-0812">Transmembrane</keyword>
<comment type="caution">
    <text evidence="4">The sequence shown here is derived from an EMBL/GenBank/DDBJ whole genome shotgun (WGS) entry which is preliminary data.</text>
</comment>
<feature type="transmembrane region" description="Helical" evidence="3">
    <location>
        <begin position="107"/>
        <end position="127"/>
    </location>
</feature>
<name>A0A315ELM7_9BURK</name>
<organism evidence="4 5">
    <name type="scientific">Limnohabitans curvus</name>
    <dbReference type="NCBI Taxonomy" id="323423"/>
    <lineage>
        <taxon>Bacteria</taxon>
        <taxon>Pseudomonadati</taxon>
        <taxon>Pseudomonadota</taxon>
        <taxon>Betaproteobacteria</taxon>
        <taxon>Burkholderiales</taxon>
        <taxon>Comamonadaceae</taxon>
        <taxon>Limnohabitans</taxon>
    </lineage>
</organism>
<protein>
    <submittedName>
        <fullName evidence="4">Uncharacterized protein</fullName>
    </submittedName>
</protein>
<gene>
    <name evidence="4" type="ORF">B9Z44_03890</name>
</gene>
<keyword evidence="3" id="KW-1133">Transmembrane helix</keyword>
<evidence type="ECO:0000313" key="5">
    <source>
        <dbReference type="Proteomes" id="UP000251341"/>
    </source>
</evidence>
<dbReference type="RefSeq" id="WP_108358071.1">
    <property type="nucleotide sequence ID" value="NZ_NESP01000001.1"/>
</dbReference>
<evidence type="ECO:0000256" key="2">
    <source>
        <dbReference type="SAM" id="MobiDB-lite"/>
    </source>
</evidence>
<accession>A0A315ELM7</accession>
<evidence type="ECO:0000256" key="3">
    <source>
        <dbReference type="SAM" id="Phobius"/>
    </source>
</evidence>
<reference evidence="4 5" key="1">
    <citation type="submission" date="2017-04" db="EMBL/GenBank/DDBJ databases">
        <title>Unexpected and diverse lifestyles within the genus Limnohabitans.</title>
        <authorList>
            <person name="Kasalicky V."/>
            <person name="Mehrshad M."/>
            <person name="Andrei S.-A."/>
            <person name="Salcher M."/>
            <person name="Kratochvilova H."/>
            <person name="Simek K."/>
            <person name="Ghai R."/>
        </authorList>
    </citation>
    <scope>NUCLEOTIDE SEQUENCE [LARGE SCALE GENOMIC DNA]</scope>
    <source>
        <strain evidence="4 5">MWH-C5</strain>
    </source>
</reference>
<feature type="region of interest" description="Disordered" evidence="2">
    <location>
        <begin position="36"/>
        <end position="55"/>
    </location>
</feature>
<dbReference type="Proteomes" id="UP000251341">
    <property type="component" value="Unassembled WGS sequence"/>
</dbReference>
<keyword evidence="5" id="KW-1185">Reference proteome</keyword>
<dbReference type="AlphaFoldDB" id="A0A315ELM7"/>
<evidence type="ECO:0000313" key="4">
    <source>
        <dbReference type="EMBL" id="PUE58806.1"/>
    </source>
</evidence>
<feature type="coiled-coil region" evidence="1">
    <location>
        <begin position="56"/>
        <end position="90"/>
    </location>
</feature>
<evidence type="ECO:0000256" key="1">
    <source>
        <dbReference type="SAM" id="Coils"/>
    </source>
</evidence>
<proteinExistence type="predicted"/>
<dbReference type="EMBL" id="NESP01000001">
    <property type="protein sequence ID" value="PUE58806.1"/>
    <property type="molecule type" value="Genomic_DNA"/>
</dbReference>
<keyword evidence="3" id="KW-0472">Membrane</keyword>
<keyword evidence="1" id="KW-0175">Coiled coil</keyword>